<dbReference type="RefSeq" id="WP_281093594.1">
    <property type="nucleotide sequence ID" value="NZ_JARYZI010000003.1"/>
</dbReference>
<dbReference type="SUPFAM" id="SSF52172">
    <property type="entry name" value="CheY-like"/>
    <property type="match status" value="1"/>
</dbReference>
<dbReference type="Proteomes" id="UP001158045">
    <property type="component" value="Unassembled WGS sequence"/>
</dbReference>
<keyword evidence="3" id="KW-0963">Cytoplasm</keyword>
<feature type="domain" description="OmpR/PhoB-type" evidence="15">
    <location>
        <begin position="125"/>
        <end position="222"/>
    </location>
</feature>
<evidence type="ECO:0000256" key="7">
    <source>
        <dbReference type="ARBA" id="ARBA00023159"/>
    </source>
</evidence>
<sequence>MINILLAEDDDSLRKLMTYHLEQNGYHVLQAKDGEYALDLLDLQHVDLLISDVMMPELDGYTLVRRLRESKYELPILIVTAKELIEDKKRGFEAGTDDYMVKPLDMEEMLLRVEALLRRAKIQTEHKLNMGETMLDYDTLTVTKGEIKTELPKKEFYLLFKLLSYPKKIFTRQQLMDEIWGYDAEADERTVDVHIKRLREKFDENNDFTIITIRGLGYKAEWHEKN</sequence>
<comment type="subcellular location">
    <subcellularLocation>
        <location evidence="1">Cytoplasm</location>
    </subcellularLocation>
</comment>
<dbReference type="SMART" id="SM00862">
    <property type="entry name" value="Trans_reg_C"/>
    <property type="match status" value="1"/>
</dbReference>
<evidence type="ECO:0000256" key="13">
    <source>
        <dbReference type="PROSITE-ProRule" id="PRU01091"/>
    </source>
</evidence>
<evidence type="ECO:0000256" key="11">
    <source>
        <dbReference type="ARBA" id="ARBA00039976"/>
    </source>
</evidence>
<evidence type="ECO:0000259" key="15">
    <source>
        <dbReference type="PROSITE" id="PS51755"/>
    </source>
</evidence>
<keyword evidence="4" id="KW-0805">Transcription regulation</keyword>
<evidence type="ECO:0000256" key="8">
    <source>
        <dbReference type="ARBA" id="ARBA00023163"/>
    </source>
</evidence>
<dbReference type="InterPro" id="IPR001867">
    <property type="entry name" value="OmpR/PhoB-type_DNA-bd"/>
</dbReference>
<proteinExistence type="predicted"/>
<dbReference type="Pfam" id="PF00072">
    <property type="entry name" value="Response_reg"/>
    <property type="match status" value="1"/>
</dbReference>
<keyword evidence="17" id="KW-1185">Reference proteome</keyword>
<evidence type="ECO:0000313" key="16">
    <source>
        <dbReference type="EMBL" id="MDH8677772.1"/>
    </source>
</evidence>
<comment type="function">
    <text evidence="9">May play the central regulatory role in sporulation. It may be an element of the effector pathway responsible for the activation of sporulation genes in response to nutritional stress. Spo0A may act in concert with spo0H (a sigma factor) to control the expression of some genes that are critical to the sporulation process.</text>
</comment>
<evidence type="ECO:0000256" key="2">
    <source>
        <dbReference type="ARBA" id="ARBA00018672"/>
    </source>
</evidence>
<feature type="DNA-binding region" description="OmpR/PhoB-type" evidence="13">
    <location>
        <begin position="125"/>
        <end position="222"/>
    </location>
</feature>
<evidence type="ECO:0000313" key="17">
    <source>
        <dbReference type="Proteomes" id="UP001158045"/>
    </source>
</evidence>
<gene>
    <name evidence="16" type="ORF">QE109_06415</name>
</gene>
<dbReference type="Pfam" id="PF00486">
    <property type="entry name" value="Trans_reg_C"/>
    <property type="match status" value="1"/>
</dbReference>
<dbReference type="Gene3D" id="6.10.250.690">
    <property type="match status" value="1"/>
</dbReference>
<evidence type="ECO:0000256" key="4">
    <source>
        <dbReference type="ARBA" id="ARBA00023015"/>
    </source>
</evidence>
<dbReference type="InterPro" id="IPR036388">
    <property type="entry name" value="WH-like_DNA-bd_sf"/>
</dbReference>
<comment type="function">
    <text evidence="10">Member of the two-component regulatory system HssS/HssR involved in intracellular heme homeostasis and tempering of staphylococcal virulence. Phosphorylated HssR binds to a direct repeat sequence within hrtAB promoter and activates the expression of hrtAB, an efflux pump, in response to extracellular heme, hemin, hemoglobin or blood.</text>
</comment>
<dbReference type="Gene3D" id="3.40.50.2300">
    <property type="match status" value="1"/>
</dbReference>
<protein>
    <recommendedName>
        <fullName evidence="11">Heme response regulator HssR</fullName>
    </recommendedName>
    <alternativeName>
        <fullName evidence="2">Stage 0 sporulation protein A homolog</fullName>
    </alternativeName>
</protein>
<organism evidence="16 17">
    <name type="scientific">Fusibacter bizertensis</name>
    <dbReference type="NCBI Taxonomy" id="1488331"/>
    <lineage>
        <taxon>Bacteria</taxon>
        <taxon>Bacillati</taxon>
        <taxon>Bacillota</taxon>
        <taxon>Clostridia</taxon>
        <taxon>Eubacteriales</taxon>
        <taxon>Eubacteriales Family XII. Incertae Sedis</taxon>
        <taxon>Fusibacter</taxon>
    </lineage>
</organism>
<dbReference type="InterPro" id="IPR039420">
    <property type="entry name" value="WalR-like"/>
</dbReference>
<dbReference type="PROSITE" id="PS51755">
    <property type="entry name" value="OMPR_PHOB"/>
    <property type="match status" value="1"/>
</dbReference>
<dbReference type="EMBL" id="JARYZI010000003">
    <property type="protein sequence ID" value="MDH8677772.1"/>
    <property type="molecule type" value="Genomic_DNA"/>
</dbReference>
<keyword evidence="12" id="KW-0597">Phosphoprotein</keyword>
<keyword evidence="6 13" id="KW-0238">DNA-binding</keyword>
<feature type="domain" description="Response regulatory" evidence="14">
    <location>
        <begin position="3"/>
        <end position="117"/>
    </location>
</feature>
<dbReference type="SMART" id="SM00448">
    <property type="entry name" value="REC"/>
    <property type="match status" value="1"/>
</dbReference>
<dbReference type="CDD" id="cd17574">
    <property type="entry name" value="REC_OmpR"/>
    <property type="match status" value="1"/>
</dbReference>
<keyword evidence="5" id="KW-0843">Virulence</keyword>
<evidence type="ECO:0000256" key="12">
    <source>
        <dbReference type="PROSITE-ProRule" id="PRU00169"/>
    </source>
</evidence>
<evidence type="ECO:0000256" key="6">
    <source>
        <dbReference type="ARBA" id="ARBA00023125"/>
    </source>
</evidence>
<comment type="caution">
    <text evidence="16">The sequence shown here is derived from an EMBL/GenBank/DDBJ whole genome shotgun (WGS) entry which is preliminary data.</text>
</comment>
<accession>A0ABT6NBH7</accession>
<evidence type="ECO:0000256" key="10">
    <source>
        <dbReference type="ARBA" id="ARBA00037471"/>
    </source>
</evidence>
<dbReference type="InterPro" id="IPR011006">
    <property type="entry name" value="CheY-like_superfamily"/>
</dbReference>
<evidence type="ECO:0000256" key="3">
    <source>
        <dbReference type="ARBA" id="ARBA00022490"/>
    </source>
</evidence>
<feature type="modified residue" description="4-aspartylphosphate" evidence="12">
    <location>
        <position position="52"/>
    </location>
</feature>
<name>A0ABT6NBH7_9FIRM</name>
<keyword evidence="7" id="KW-0010">Activator</keyword>
<keyword evidence="8" id="KW-0804">Transcription</keyword>
<evidence type="ECO:0000256" key="1">
    <source>
        <dbReference type="ARBA" id="ARBA00004496"/>
    </source>
</evidence>
<evidence type="ECO:0000259" key="14">
    <source>
        <dbReference type="PROSITE" id="PS50110"/>
    </source>
</evidence>
<evidence type="ECO:0000256" key="9">
    <source>
        <dbReference type="ARBA" id="ARBA00024867"/>
    </source>
</evidence>
<dbReference type="InterPro" id="IPR001789">
    <property type="entry name" value="Sig_transdc_resp-reg_receiver"/>
</dbReference>
<dbReference type="Gene3D" id="1.10.10.10">
    <property type="entry name" value="Winged helix-like DNA-binding domain superfamily/Winged helix DNA-binding domain"/>
    <property type="match status" value="1"/>
</dbReference>
<reference evidence="16 17" key="1">
    <citation type="submission" date="2023-04" db="EMBL/GenBank/DDBJ databases">
        <title>Fusibacter bizertensis strain WBS, isolated from littoral bottom sediments of the Arctic seas - biochemical and genomic analysis.</title>
        <authorList>
            <person name="Brioukhanov A.L."/>
        </authorList>
    </citation>
    <scope>NUCLEOTIDE SEQUENCE [LARGE SCALE GENOMIC DNA]</scope>
    <source>
        <strain evidence="16 17">WBS</strain>
    </source>
</reference>
<dbReference type="PANTHER" id="PTHR48111:SF49">
    <property type="entry name" value="HEME RESPONSE REGULATOR HSSR"/>
    <property type="match status" value="1"/>
</dbReference>
<dbReference type="PANTHER" id="PTHR48111">
    <property type="entry name" value="REGULATOR OF RPOS"/>
    <property type="match status" value="1"/>
</dbReference>
<evidence type="ECO:0000256" key="5">
    <source>
        <dbReference type="ARBA" id="ARBA00023026"/>
    </source>
</evidence>
<dbReference type="PROSITE" id="PS50110">
    <property type="entry name" value="RESPONSE_REGULATORY"/>
    <property type="match status" value="1"/>
</dbReference>
<dbReference type="CDD" id="cd00383">
    <property type="entry name" value="trans_reg_C"/>
    <property type="match status" value="1"/>
</dbReference>